<dbReference type="PANTHER" id="PTHR11638">
    <property type="entry name" value="ATP-DEPENDENT CLP PROTEASE"/>
    <property type="match status" value="1"/>
</dbReference>
<keyword evidence="2 6" id="KW-0677">Repeat</keyword>
<dbReference type="GO" id="GO:0051082">
    <property type="term" value="F:unfolded protein binding"/>
    <property type="evidence" value="ECO:0007669"/>
    <property type="project" value="TreeGrafter"/>
</dbReference>
<dbReference type="Pfam" id="PF02861">
    <property type="entry name" value="Clp_N"/>
    <property type="match status" value="1"/>
</dbReference>
<dbReference type="GO" id="GO:0051087">
    <property type="term" value="F:protein-folding chaperone binding"/>
    <property type="evidence" value="ECO:0007669"/>
    <property type="project" value="TreeGrafter"/>
</dbReference>
<dbReference type="SMART" id="SM01086">
    <property type="entry name" value="ClpB_D2-small"/>
    <property type="match status" value="1"/>
</dbReference>
<dbReference type="Gene3D" id="1.10.1780.10">
    <property type="entry name" value="Clp, N-terminal domain"/>
    <property type="match status" value="1"/>
</dbReference>
<comment type="similarity">
    <text evidence="1 7">Belongs to the ClpA/ClpB family.</text>
</comment>
<dbReference type="EMBL" id="SPOF01000008">
    <property type="protein sequence ID" value="TIB15046.1"/>
    <property type="molecule type" value="Genomic_DNA"/>
</dbReference>
<feature type="domain" description="Clp R" evidence="9">
    <location>
        <begin position="1"/>
        <end position="153"/>
    </location>
</feature>
<evidence type="ECO:0000259" key="9">
    <source>
        <dbReference type="PROSITE" id="PS51903"/>
    </source>
</evidence>
<evidence type="ECO:0000256" key="6">
    <source>
        <dbReference type="PROSITE-ProRule" id="PRU01251"/>
    </source>
</evidence>
<dbReference type="AlphaFoldDB" id="A0A4T0IBK7"/>
<keyword evidence="5 7" id="KW-0143">Chaperone</keyword>
<dbReference type="GO" id="GO:0042026">
    <property type="term" value="P:protein refolding"/>
    <property type="evidence" value="ECO:0007669"/>
    <property type="project" value="TreeGrafter"/>
</dbReference>
<dbReference type="InterPro" id="IPR028299">
    <property type="entry name" value="ClpA/B_CS2"/>
</dbReference>
<evidence type="ECO:0000256" key="4">
    <source>
        <dbReference type="ARBA" id="ARBA00022840"/>
    </source>
</evidence>
<reference evidence="10 11" key="1">
    <citation type="submission" date="2019-03" db="EMBL/GenBank/DDBJ databases">
        <title>Sequencing 23 genomes of Wallemia ichthyophaga.</title>
        <authorList>
            <person name="Gostincar C."/>
        </authorList>
    </citation>
    <scope>NUCLEOTIDE SEQUENCE [LARGE SCALE GENOMIC DNA]</scope>
    <source>
        <strain evidence="10 11">EXF-8621</strain>
    </source>
</reference>
<dbReference type="FunFam" id="3.40.50.300:FF:000010">
    <property type="entry name" value="Chaperone clpB 1, putative"/>
    <property type="match status" value="1"/>
</dbReference>
<proteinExistence type="inferred from homology"/>
<keyword evidence="4 7" id="KW-0067">ATP-binding</keyword>
<dbReference type="SMART" id="SM00382">
    <property type="entry name" value="AAA"/>
    <property type="match status" value="2"/>
</dbReference>
<accession>A0A4T0IBK7</accession>
<dbReference type="InterPro" id="IPR050130">
    <property type="entry name" value="ClpA_ClpB"/>
</dbReference>
<dbReference type="CDD" id="cd19499">
    <property type="entry name" value="RecA-like_ClpB_Hsp104-like"/>
    <property type="match status" value="1"/>
</dbReference>
<dbReference type="InterPro" id="IPR036628">
    <property type="entry name" value="Clp_N_dom_sf"/>
</dbReference>
<keyword evidence="8" id="KW-0175">Coiled coil</keyword>
<dbReference type="GO" id="GO:0043335">
    <property type="term" value="P:protein unfolding"/>
    <property type="evidence" value="ECO:0007669"/>
    <property type="project" value="TreeGrafter"/>
</dbReference>
<evidence type="ECO:0000256" key="5">
    <source>
        <dbReference type="ARBA" id="ARBA00023186"/>
    </source>
</evidence>
<dbReference type="PRINTS" id="PR00300">
    <property type="entry name" value="CLPPROTEASEA"/>
</dbReference>
<dbReference type="FunFam" id="3.40.50.300:FF:000025">
    <property type="entry name" value="ATP-dependent Clp protease subunit"/>
    <property type="match status" value="1"/>
</dbReference>
<protein>
    <recommendedName>
        <fullName evidence="9">Clp R domain-containing protein</fullName>
    </recommendedName>
</protein>
<evidence type="ECO:0000256" key="3">
    <source>
        <dbReference type="ARBA" id="ARBA00022741"/>
    </source>
</evidence>
<dbReference type="InterPro" id="IPR004176">
    <property type="entry name" value="Clp_R_N"/>
</dbReference>
<dbReference type="Pfam" id="PF17871">
    <property type="entry name" value="AAA_lid_9"/>
    <property type="match status" value="1"/>
</dbReference>
<dbReference type="GO" id="GO:0016887">
    <property type="term" value="F:ATP hydrolysis activity"/>
    <property type="evidence" value="ECO:0007669"/>
    <property type="project" value="InterPro"/>
</dbReference>
<dbReference type="Pfam" id="PF00004">
    <property type="entry name" value="AAA"/>
    <property type="match status" value="1"/>
</dbReference>
<dbReference type="InterPro" id="IPR003593">
    <property type="entry name" value="AAA+_ATPase"/>
</dbReference>
<dbReference type="Proteomes" id="UP000306954">
    <property type="component" value="Unassembled WGS sequence"/>
</dbReference>
<dbReference type="InterPro" id="IPR027417">
    <property type="entry name" value="P-loop_NTPase"/>
</dbReference>
<dbReference type="InterPro" id="IPR041546">
    <property type="entry name" value="ClpA/ClpB_AAA_lid"/>
</dbReference>
<dbReference type="SUPFAM" id="SSF81923">
    <property type="entry name" value="Double Clp-N motif"/>
    <property type="match status" value="1"/>
</dbReference>
<dbReference type="Pfam" id="PF07724">
    <property type="entry name" value="AAA_2"/>
    <property type="match status" value="1"/>
</dbReference>
<dbReference type="PROSITE" id="PS00871">
    <property type="entry name" value="CLPAB_2"/>
    <property type="match status" value="1"/>
</dbReference>
<evidence type="ECO:0000256" key="1">
    <source>
        <dbReference type="ARBA" id="ARBA00008675"/>
    </source>
</evidence>
<dbReference type="SUPFAM" id="SSF52540">
    <property type="entry name" value="P-loop containing nucleoside triphosphate hydrolases"/>
    <property type="match status" value="2"/>
</dbReference>
<dbReference type="GO" id="GO:0005524">
    <property type="term" value="F:ATP binding"/>
    <property type="evidence" value="ECO:0007669"/>
    <property type="project" value="UniProtKB-KW"/>
</dbReference>
<evidence type="ECO:0000256" key="2">
    <source>
        <dbReference type="ARBA" id="ARBA00022737"/>
    </source>
</evidence>
<dbReference type="PROSITE" id="PS51903">
    <property type="entry name" value="CLP_R"/>
    <property type="match status" value="1"/>
</dbReference>
<comment type="caution">
    <text evidence="10">The sequence shown here is derived from an EMBL/GenBank/DDBJ whole genome shotgun (WGS) entry which is preliminary data.</text>
</comment>
<dbReference type="Pfam" id="PF10431">
    <property type="entry name" value="ClpB_D2-small"/>
    <property type="match status" value="1"/>
</dbReference>
<evidence type="ECO:0000256" key="7">
    <source>
        <dbReference type="RuleBase" id="RU004432"/>
    </source>
</evidence>
<dbReference type="FunFam" id="3.40.50.300:FF:000120">
    <property type="entry name" value="ATP-dependent chaperone ClpB"/>
    <property type="match status" value="1"/>
</dbReference>
<dbReference type="Gene3D" id="3.40.50.300">
    <property type="entry name" value="P-loop containing nucleotide triphosphate hydrolases"/>
    <property type="match status" value="3"/>
</dbReference>
<gene>
    <name evidence="10" type="ORF">E3P90_01031</name>
</gene>
<sequence length="903" mass="99546">MSSSNFTDRSRESITLAIQLARENNNALIYPAHIASILLNDPTRPEGTAPSLFATALERAGVDKQSANRELQKLIVKIPVQDPPPDDITLSTAAGKIIRRAEEVMKNQHDSFVAQDHLIIALLEDSAILQALKNVGLSSTKTVENALNQQRGGRRVDRPNAEDGFDALNKYATDLTAEAESGRLDPVIGRDNEIRRVIRVLCRRTKSNPVLIGEPGVGKTAVVEGLAQRIVNRDVPASLLGKLFSLDAGALMAGAKYKGEYEERVKSVLDEIEKLGDQGNPVILFCDEIHLLMAGSGDSSGGMDAANLFKPMLARGKIRLIGATTLNEFRQHIEKDAAFERRLQQVMVNEPSVNESITILRGISHKLEVHHGVRILDSALVAASTLARRYLTGRKLPDAAIDLIDEACAGVRVARETVPEQVDQLERSKLQLEVAIHALSRESDKESKANLEEARKSVAAIDEELKPMKAAHEASKFRDEEINEARRKVEDLTSKADAAERRYDLATSSDIRFYAIPDLQKKIEQMEQKKNEDEAAEGQETSIVTPDQIGEVVARWTGVPATRIQTTEKEKLLRLEKLLSKNVVGQPEAVKSVANAIRLSRSGLSNAQRPIASFLFCGPSGTGKTLLSKQLAQLLFDSEQAMMRIDSSEFSEKHSISRLIGAPPGYVGHGEGGQLTEYVRRKPYSVILIDEIEKACREFIVLLLQILDEGRCTDGQGRTVNFNNCVLIMTSNLGASHLAELAGDDGGAPTEAKGLVMGAVQGHFPPEFINRIDEIIIFRNLALGDVRRIVDIRLDEIQKRMKANGKNIKMIVDEAAKHYLASVGFNPIYGARPLNRSIQQEILTPLSSLILAERVLDGESVEISFDPPRNRLFVKPNHEGVVDMDEDDDDDDYDDDVEIEELQ</sequence>
<dbReference type="GO" id="GO:0070370">
    <property type="term" value="P:cellular heat acclimation"/>
    <property type="evidence" value="ECO:0007669"/>
    <property type="project" value="TreeGrafter"/>
</dbReference>
<evidence type="ECO:0000313" key="11">
    <source>
        <dbReference type="Proteomes" id="UP000306954"/>
    </source>
</evidence>
<dbReference type="InterPro" id="IPR001270">
    <property type="entry name" value="ClpA/B"/>
</dbReference>
<dbReference type="PANTHER" id="PTHR11638:SF18">
    <property type="entry name" value="HEAT SHOCK PROTEIN 104"/>
    <property type="match status" value="1"/>
</dbReference>
<dbReference type="PROSITE" id="PS00870">
    <property type="entry name" value="CLPAB_1"/>
    <property type="match status" value="1"/>
</dbReference>
<feature type="coiled-coil region" evidence="8">
    <location>
        <begin position="482"/>
        <end position="539"/>
    </location>
</feature>
<keyword evidence="3 7" id="KW-0547">Nucleotide-binding</keyword>
<evidence type="ECO:0000256" key="8">
    <source>
        <dbReference type="SAM" id="Coils"/>
    </source>
</evidence>
<dbReference type="InterPro" id="IPR003959">
    <property type="entry name" value="ATPase_AAA_core"/>
</dbReference>
<evidence type="ECO:0000313" key="10">
    <source>
        <dbReference type="EMBL" id="TIB15046.1"/>
    </source>
</evidence>
<dbReference type="GO" id="GO:0005829">
    <property type="term" value="C:cytosol"/>
    <property type="evidence" value="ECO:0007669"/>
    <property type="project" value="TreeGrafter"/>
</dbReference>
<dbReference type="Gene3D" id="1.10.8.60">
    <property type="match status" value="1"/>
</dbReference>
<dbReference type="InterPro" id="IPR019489">
    <property type="entry name" value="Clp_ATPase_C"/>
</dbReference>
<dbReference type="InterPro" id="IPR018368">
    <property type="entry name" value="ClpA/B_CS1"/>
</dbReference>
<organism evidence="10 11">
    <name type="scientific">Wallemia ichthyophaga</name>
    <dbReference type="NCBI Taxonomy" id="245174"/>
    <lineage>
        <taxon>Eukaryota</taxon>
        <taxon>Fungi</taxon>
        <taxon>Dikarya</taxon>
        <taxon>Basidiomycota</taxon>
        <taxon>Wallemiomycotina</taxon>
        <taxon>Wallemiomycetes</taxon>
        <taxon>Wallemiales</taxon>
        <taxon>Wallemiaceae</taxon>
        <taxon>Wallemia</taxon>
    </lineage>
</organism>
<dbReference type="CDD" id="cd00009">
    <property type="entry name" value="AAA"/>
    <property type="match status" value="1"/>
</dbReference>
<name>A0A4T0IBK7_WALIC</name>